<dbReference type="AlphaFoldDB" id="A0A3B0YXB8"/>
<reference evidence="2" key="1">
    <citation type="submission" date="2018-06" db="EMBL/GenBank/DDBJ databases">
        <authorList>
            <person name="Zhirakovskaya E."/>
        </authorList>
    </citation>
    <scope>NUCLEOTIDE SEQUENCE</scope>
</reference>
<protein>
    <submittedName>
        <fullName evidence="2">Uncharacterized protein</fullName>
    </submittedName>
</protein>
<feature type="region of interest" description="Disordered" evidence="1">
    <location>
        <begin position="263"/>
        <end position="282"/>
    </location>
</feature>
<dbReference type="EMBL" id="UOFL01000185">
    <property type="protein sequence ID" value="VAW80002.1"/>
    <property type="molecule type" value="Genomic_DNA"/>
</dbReference>
<evidence type="ECO:0000313" key="2">
    <source>
        <dbReference type="EMBL" id="VAW80002.1"/>
    </source>
</evidence>
<evidence type="ECO:0000256" key="1">
    <source>
        <dbReference type="SAM" id="MobiDB-lite"/>
    </source>
</evidence>
<accession>A0A3B0YXB8</accession>
<name>A0A3B0YXB8_9ZZZZ</name>
<sequence>MYLCTKITNVVYFIDYEPSQEPETSDSDHYSNDWIKLVEQGLSIVSKQLPKLVKAAEHTCQDIRLKWNDEWLTLFECNLSQIDSEVLRGYIRACIASSVAVDQAIWSDDESNLGQHVVTWMACHTKRDIPLFIRYMECSDIDHIVGGDFVEVFDVYQWTFETMLMWVARLTSCRDQHIDKEGWDRKPYLSDWINANPSHMDLTIKVIAEKLNSMAWNEQDHEIDDLFNSIELEAEVFLVPEHGLKDIAVFIVKKAIAGAKELARQTSEQGSKPPHFLDKFAE</sequence>
<proteinExistence type="predicted"/>
<organism evidence="2">
    <name type="scientific">hydrothermal vent metagenome</name>
    <dbReference type="NCBI Taxonomy" id="652676"/>
    <lineage>
        <taxon>unclassified sequences</taxon>
        <taxon>metagenomes</taxon>
        <taxon>ecological metagenomes</taxon>
    </lineage>
</organism>
<gene>
    <name evidence="2" type="ORF">MNBD_GAMMA12-2711</name>
</gene>